<organism evidence="1 2">
    <name type="scientific">Panagrolaimus superbus</name>
    <dbReference type="NCBI Taxonomy" id="310955"/>
    <lineage>
        <taxon>Eukaryota</taxon>
        <taxon>Metazoa</taxon>
        <taxon>Ecdysozoa</taxon>
        <taxon>Nematoda</taxon>
        <taxon>Chromadorea</taxon>
        <taxon>Rhabditida</taxon>
        <taxon>Tylenchina</taxon>
        <taxon>Panagrolaimomorpha</taxon>
        <taxon>Panagrolaimoidea</taxon>
        <taxon>Panagrolaimidae</taxon>
        <taxon>Panagrolaimus</taxon>
    </lineage>
</organism>
<keyword evidence="1" id="KW-1185">Reference proteome</keyword>
<sequence length="89" mass="9951">MNAKLTALTSSRVIGREQPLHEKNHFCISRLPLNELVDAEKKFFVAVDDDVPEYDEDVVEEDDPLIDAFEIGGSSAVETEETVEEAVFP</sequence>
<reference evidence="2" key="1">
    <citation type="submission" date="2022-11" db="UniProtKB">
        <authorList>
            <consortium name="WormBaseParasite"/>
        </authorList>
    </citation>
    <scope>IDENTIFICATION</scope>
</reference>
<accession>A0A914YJI0</accession>
<proteinExistence type="predicted"/>
<evidence type="ECO:0000313" key="2">
    <source>
        <dbReference type="WBParaSite" id="PSU_v2.g19677.t1"/>
    </source>
</evidence>
<dbReference type="WBParaSite" id="PSU_v2.g19677.t1">
    <property type="protein sequence ID" value="PSU_v2.g19677.t1"/>
    <property type="gene ID" value="PSU_v2.g19677"/>
</dbReference>
<dbReference type="AlphaFoldDB" id="A0A914YJI0"/>
<protein>
    <submittedName>
        <fullName evidence="2">Uncharacterized protein</fullName>
    </submittedName>
</protein>
<dbReference type="Proteomes" id="UP000887577">
    <property type="component" value="Unplaced"/>
</dbReference>
<name>A0A914YJI0_9BILA</name>
<evidence type="ECO:0000313" key="1">
    <source>
        <dbReference type="Proteomes" id="UP000887577"/>
    </source>
</evidence>